<proteinExistence type="inferred from homology"/>
<dbReference type="InterPro" id="IPR002347">
    <property type="entry name" value="SDR_fam"/>
</dbReference>
<reference evidence="3" key="1">
    <citation type="submission" date="2018-07" db="EMBL/GenBank/DDBJ databases">
        <authorList>
            <person name="Liu B.-T."/>
            <person name="Du Z."/>
        </authorList>
    </citation>
    <scope>NUCLEOTIDE SEQUENCE [LARGE SCALE GENOMIC DNA]</scope>
    <source>
        <strain evidence="3">XYN52</strain>
    </source>
</reference>
<gene>
    <name evidence="2" type="ORF">DVH29_05140</name>
</gene>
<comment type="similarity">
    <text evidence="1">Belongs to the short-chain dehydrogenases/reductases (SDR) family.</text>
</comment>
<dbReference type="Proteomes" id="UP000253759">
    <property type="component" value="Unassembled WGS sequence"/>
</dbReference>
<name>A0A369W687_9HYPH</name>
<evidence type="ECO:0000256" key="1">
    <source>
        <dbReference type="ARBA" id="ARBA00006484"/>
    </source>
</evidence>
<protein>
    <submittedName>
        <fullName evidence="2">SDR family NAD(P)-dependent oxidoreductase</fullName>
    </submittedName>
</protein>
<sequence>MDLGLTGKNAIVLASSQGLGYGVAAKLAAEGANVLLTARNADRLAAAAAQINAVGPGRASTFACDLGDVESASRISEAAGRVFSQTDILVNNCGGPPATPASEISAALWTEQFSHIALPIFELSRLILPGMRQRRWGRIITIGSSGVEEPIRHLPLSNALRAGLAGWLKTLASEVAADGVTVNMMIPGRIKTDRVVAIDAFRAAKDGTSTEQVIADSLRQIPAGRYGRVEEFAAAAAFLAGVPASYITGSLLRVDGGMIGSL</sequence>
<dbReference type="PANTHER" id="PTHR42879">
    <property type="entry name" value="3-OXOACYL-(ACYL-CARRIER-PROTEIN) REDUCTASE"/>
    <property type="match status" value="1"/>
</dbReference>
<dbReference type="PANTHER" id="PTHR42879:SF6">
    <property type="entry name" value="NADPH-DEPENDENT REDUCTASE BACG"/>
    <property type="match status" value="1"/>
</dbReference>
<evidence type="ECO:0000313" key="2">
    <source>
        <dbReference type="EMBL" id="RDE09547.1"/>
    </source>
</evidence>
<comment type="caution">
    <text evidence="2">The sequence shown here is derived from an EMBL/GenBank/DDBJ whole genome shotgun (WGS) entry which is preliminary data.</text>
</comment>
<dbReference type="PRINTS" id="PR00081">
    <property type="entry name" value="GDHRDH"/>
</dbReference>
<dbReference type="RefSeq" id="WP_114645094.1">
    <property type="nucleotide sequence ID" value="NZ_QQNH01000005.1"/>
</dbReference>
<dbReference type="Gene3D" id="3.40.50.720">
    <property type="entry name" value="NAD(P)-binding Rossmann-like Domain"/>
    <property type="match status" value="1"/>
</dbReference>
<accession>A0A369W687</accession>
<dbReference type="InterPro" id="IPR050259">
    <property type="entry name" value="SDR"/>
</dbReference>
<dbReference type="AlphaFoldDB" id="A0A369W687"/>
<dbReference type="EMBL" id="QQNH01000005">
    <property type="protein sequence ID" value="RDE09547.1"/>
    <property type="molecule type" value="Genomic_DNA"/>
</dbReference>
<evidence type="ECO:0000313" key="3">
    <source>
        <dbReference type="Proteomes" id="UP000253759"/>
    </source>
</evidence>
<organism evidence="2 3">
    <name type="scientific">Pelagibacterium lacus</name>
    <dbReference type="NCBI Taxonomy" id="2282655"/>
    <lineage>
        <taxon>Bacteria</taxon>
        <taxon>Pseudomonadati</taxon>
        <taxon>Pseudomonadota</taxon>
        <taxon>Alphaproteobacteria</taxon>
        <taxon>Hyphomicrobiales</taxon>
        <taxon>Devosiaceae</taxon>
        <taxon>Pelagibacterium</taxon>
    </lineage>
</organism>
<dbReference type="Pfam" id="PF13561">
    <property type="entry name" value="adh_short_C2"/>
    <property type="match status" value="1"/>
</dbReference>
<dbReference type="OrthoDB" id="9793325at2"/>
<dbReference type="InterPro" id="IPR036291">
    <property type="entry name" value="NAD(P)-bd_dom_sf"/>
</dbReference>
<dbReference type="SUPFAM" id="SSF51735">
    <property type="entry name" value="NAD(P)-binding Rossmann-fold domains"/>
    <property type="match status" value="1"/>
</dbReference>
<keyword evidence="3" id="KW-1185">Reference proteome</keyword>